<evidence type="ECO:0000256" key="7">
    <source>
        <dbReference type="PROSITE-ProRule" id="PRU01240"/>
    </source>
</evidence>
<evidence type="ECO:0000259" key="8">
    <source>
        <dbReference type="Pfam" id="PF00082"/>
    </source>
</evidence>
<evidence type="ECO:0000313" key="10">
    <source>
        <dbReference type="Proteomes" id="UP000447434"/>
    </source>
</evidence>
<evidence type="ECO:0000256" key="1">
    <source>
        <dbReference type="ARBA" id="ARBA00004613"/>
    </source>
</evidence>
<dbReference type="Gene3D" id="3.40.50.200">
    <property type="entry name" value="Peptidase S8/S53 domain"/>
    <property type="match status" value="1"/>
</dbReference>
<keyword evidence="4" id="KW-0732">Signal</keyword>
<dbReference type="Proteomes" id="UP000447434">
    <property type="component" value="Chromosome 24"/>
</dbReference>
<dbReference type="PANTHER" id="PTHR10795">
    <property type="entry name" value="PROPROTEIN CONVERTASE SUBTILISIN/KEXIN"/>
    <property type="match status" value="1"/>
</dbReference>
<reference evidence="10" key="1">
    <citation type="journal article" date="2020" name="Nat. Commun.">
        <title>Genome sequence of the cluster root forming white lupin.</title>
        <authorList>
            <person name="Hufnagel B."/>
            <person name="Marques A."/>
            <person name="Soriano A."/>
            <person name="Marques L."/>
            <person name="Divol F."/>
            <person name="Doumas P."/>
            <person name="Sallet E."/>
            <person name="Mancinotti D."/>
            <person name="Carrere S."/>
            <person name="Marande W."/>
            <person name="Arribat S."/>
            <person name="Keller J."/>
            <person name="Huneau C."/>
            <person name="Blein T."/>
            <person name="Aime D."/>
            <person name="Laguerre M."/>
            <person name="Taylor J."/>
            <person name="Schubert V."/>
            <person name="Nelson M."/>
            <person name="Geu-Flores F."/>
            <person name="Crespi M."/>
            <person name="Gallardo-Guerrero K."/>
            <person name="Delaux P.-M."/>
            <person name="Salse J."/>
            <person name="Berges H."/>
            <person name="Guyot R."/>
            <person name="Gouzy J."/>
            <person name="Peret B."/>
        </authorList>
    </citation>
    <scope>NUCLEOTIDE SEQUENCE [LARGE SCALE GENOMIC DNA]</scope>
    <source>
        <strain evidence="10">cv. Amiga</strain>
    </source>
</reference>
<dbReference type="GO" id="GO:0006508">
    <property type="term" value="P:proteolysis"/>
    <property type="evidence" value="ECO:0007669"/>
    <property type="project" value="UniProtKB-KW"/>
</dbReference>
<evidence type="ECO:0000256" key="4">
    <source>
        <dbReference type="ARBA" id="ARBA00022729"/>
    </source>
</evidence>
<evidence type="ECO:0000256" key="6">
    <source>
        <dbReference type="ARBA" id="ARBA00022825"/>
    </source>
</evidence>
<comment type="caution">
    <text evidence="9">The sequence shown here is derived from an EMBL/GenBank/DDBJ whole genome shotgun (WGS) entry which is preliminary data.</text>
</comment>
<proteinExistence type="inferred from homology"/>
<evidence type="ECO:0000313" key="9">
    <source>
        <dbReference type="EMBL" id="KAE9586383.1"/>
    </source>
</evidence>
<keyword evidence="5" id="KW-0378">Hydrolase</keyword>
<dbReference type="EMBL" id="WOCE01000024">
    <property type="protein sequence ID" value="KAE9586383.1"/>
    <property type="molecule type" value="Genomic_DNA"/>
</dbReference>
<comment type="caution">
    <text evidence="7">Lacks conserved residue(s) required for the propagation of feature annotation.</text>
</comment>
<keyword evidence="6" id="KW-0720">Serine protease</keyword>
<dbReference type="SUPFAM" id="SSF52743">
    <property type="entry name" value="Subtilisin-like"/>
    <property type="match status" value="1"/>
</dbReference>
<keyword evidence="3" id="KW-0645">Protease</keyword>
<sequence length="68" mass="7382">MKPDISAPVVDILASFSQVVSPSDDGYHKRSMKYNIITGTSMSCPHVAGIAAYLKTFHFDWSPSAIHG</sequence>
<name>A0A6A4N106_LUPAL</name>
<gene>
    <name evidence="9" type="ORF">Lalb_Chr24g0401401</name>
</gene>
<feature type="domain" description="Peptidase S8/S53" evidence="8">
    <location>
        <begin position="1"/>
        <end position="66"/>
    </location>
</feature>
<dbReference type="Pfam" id="PF00082">
    <property type="entry name" value="Peptidase_S8"/>
    <property type="match status" value="1"/>
</dbReference>
<dbReference type="GO" id="GO:0005576">
    <property type="term" value="C:extracellular region"/>
    <property type="evidence" value="ECO:0007669"/>
    <property type="project" value="UniProtKB-SubCell"/>
</dbReference>
<comment type="subcellular location">
    <subcellularLocation>
        <location evidence="1">Secreted</location>
    </subcellularLocation>
</comment>
<dbReference type="InterPro" id="IPR036852">
    <property type="entry name" value="Peptidase_S8/S53_dom_sf"/>
</dbReference>
<dbReference type="PROSITE" id="PS00138">
    <property type="entry name" value="SUBTILASE_SER"/>
    <property type="match status" value="1"/>
</dbReference>
<comment type="similarity">
    <text evidence="2 7">Belongs to the peptidase S8 family.</text>
</comment>
<dbReference type="InterPro" id="IPR000209">
    <property type="entry name" value="Peptidase_S8/S53_dom"/>
</dbReference>
<dbReference type="GO" id="GO:0004252">
    <property type="term" value="F:serine-type endopeptidase activity"/>
    <property type="evidence" value="ECO:0007669"/>
    <property type="project" value="InterPro"/>
</dbReference>
<protein>
    <submittedName>
        <fullName evidence="9">Putative cucumisin</fullName>
    </submittedName>
</protein>
<evidence type="ECO:0000256" key="3">
    <source>
        <dbReference type="ARBA" id="ARBA00022670"/>
    </source>
</evidence>
<organism evidence="9 10">
    <name type="scientific">Lupinus albus</name>
    <name type="common">White lupine</name>
    <name type="synonym">Lupinus termis</name>
    <dbReference type="NCBI Taxonomy" id="3870"/>
    <lineage>
        <taxon>Eukaryota</taxon>
        <taxon>Viridiplantae</taxon>
        <taxon>Streptophyta</taxon>
        <taxon>Embryophyta</taxon>
        <taxon>Tracheophyta</taxon>
        <taxon>Spermatophyta</taxon>
        <taxon>Magnoliopsida</taxon>
        <taxon>eudicotyledons</taxon>
        <taxon>Gunneridae</taxon>
        <taxon>Pentapetalae</taxon>
        <taxon>rosids</taxon>
        <taxon>fabids</taxon>
        <taxon>Fabales</taxon>
        <taxon>Fabaceae</taxon>
        <taxon>Papilionoideae</taxon>
        <taxon>50 kb inversion clade</taxon>
        <taxon>genistoids sensu lato</taxon>
        <taxon>core genistoids</taxon>
        <taxon>Genisteae</taxon>
        <taxon>Lupinus</taxon>
    </lineage>
</organism>
<keyword evidence="10" id="KW-1185">Reference proteome</keyword>
<dbReference type="AlphaFoldDB" id="A0A6A4N106"/>
<dbReference type="OrthoDB" id="4803627at2759"/>
<dbReference type="PROSITE" id="PS51892">
    <property type="entry name" value="SUBTILASE"/>
    <property type="match status" value="1"/>
</dbReference>
<evidence type="ECO:0000256" key="5">
    <source>
        <dbReference type="ARBA" id="ARBA00022801"/>
    </source>
</evidence>
<dbReference type="InterPro" id="IPR045051">
    <property type="entry name" value="SBT"/>
</dbReference>
<evidence type="ECO:0000256" key="2">
    <source>
        <dbReference type="ARBA" id="ARBA00011073"/>
    </source>
</evidence>
<dbReference type="InterPro" id="IPR023828">
    <property type="entry name" value="Peptidase_S8_Ser-AS"/>
</dbReference>
<accession>A0A6A4N106</accession>